<feature type="domain" description="Calx-beta" evidence="5">
    <location>
        <begin position="636"/>
        <end position="736"/>
    </location>
</feature>
<proteinExistence type="predicted"/>
<keyword evidence="4" id="KW-0813">Transport</keyword>
<accession>A0ABN8GLV6</accession>
<evidence type="ECO:0000313" key="7">
    <source>
        <dbReference type="Proteomes" id="UP000838686"/>
    </source>
</evidence>
<dbReference type="PANTHER" id="PTHR11878:SF65">
    <property type="entry name" value="NA_CA-EXCHANGE PROTEIN, ISOFORM G"/>
    <property type="match status" value="1"/>
</dbReference>
<evidence type="ECO:0000313" key="6">
    <source>
        <dbReference type="EMBL" id="CAH1210901.1"/>
    </source>
</evidence>
<evidence type="ECO:0000256" key="1">
    <source>
        <dbReference type="ARBA" id="ARBA00022729"/>
    </source>
</evidence>
<dbReference type="InterPro" id="IPR003644">
    <property type="entry name" value="Calx_beta"/>
</dbReference>
<organism evidence="6 7">
    <name type="scientific">Paenibacillus plantiphilus</name>
    <dbReference type="NCBI Taxonomy" id="2905650"/>
    <lineage>
        <taxon>Bacteria</taxon>
        <taxon>Bacillati</taxon>
        <taxon>Bacillota</taxon>
        <taxon>Bacilli</taxon>
        <taxon>Bacillales</taxon>
        <taxon>Paenibacillaceae</taxon>
        <taxon>Paenibacillus</taxon>
    </lineage>
</organism>
<dbReference type="SUPFAM" id="SSF141072">
    <property type="entry name" value="CalX-like"/>
    <property type="match status" value="6"/>
</dbReference>
<keyword evidence="4" id="KW-0406">Ion transport</keyword>
<reference evidence="6" key="1">
    <citation type="submission" date="2022-01" db="EMBL/GenBank/DDBJ databases">
        <authorList>
            <person name="Criscuolo A."/>
        </authorList>
    </citation>
    <scope>NUCLEOTIDE SEQUENCE</scope>
    <source>
        <strain evidence="6">CIP111893</strain>
    </source>
</reference>
<evidence type="ECO:0000256" key="3">
    <source>
        <dbReference type="ARBA" id="ARBA00022837"/>
    </source>
</evidence>
<evidence type="ECO:0000256" key="4">
    <source>
        <dbReference type="ARBA" id="ARBA00023065"/>
    </source>
</evidence>
<dbReference type="Gene3D" id="2.60.40.2030">
    <property type="match status" value="6"/>
</dbReference>
<feature type="domain" description="Calx-beta" evidence="5">
    <location>
        <begin position="154"/>
        <end position="263"/>
    </location>
</feature>
<keyword evidence="2" id="KW-0677">Repeat</keyword>
<comment type="caution">
    <text evidence="6">The sequence shown here is derived from an EMBL/GenBank/DDBJ whole genome shotgun (WGS) entry which is preliminary data.</text>
</comment>
<keyword evidence="3" id="KW-0106">Calcium</keyword>
<sequence length="761" mass="80330">MNTWCLQKLNRGLAILLVAAVLQLLVLPGFGQTANASGTPAGVIGFQYGAASVYERDLESLESNPYYNVWIILNLETTDGEIHIPTVDFTVTSGTAIEGVDFEFDSYQLQFDTIGRAYLNFKVLDNSNYEGDKTFTVTLTNPTEGYILGAITTLEVTIVEDDPAPSPGTFSFKKNAVYEVSESESVVTVAVYRAGNPNWEHDVTVDYYTAPTGVAGDATAGVDYTAVSGTLTFGTGEAVKTITIPILEDSAAEGIERFDVKLTNATGGAYIDGTASSKRVGILDNDAGNIKAKLSYVFAEEEVPENYDYVEGGPYYISIARTGSLSGQVTVDYATVNGTAIAGLDYTAKSGTLTFQPGETMKQVGIVLLDDSLSEGEEDFSIVLSNPSSGAELGAIPSFKVKLQDNENVQAGTFQFEQSSYSVDEDSGKVSFKIIRTGGSSGEVTVYVKDQSGSAVETNDYFFGYMTGSILFGDGQTEAAITVDIYEDPFVEGNETFTLELAIGDSSGAGTNASSTVPVTIVDSPTGPTPGKFHFASASSEINEGAGQIYVTVSRDSAYRDVSGVASVVYSVYDGTATGGSDFVSSTGTLTFAENELERTIAIPIIDDSAVEGNEKFTVQLSSPTGGAALGYPVTTQITIKDNDGLAGKLSFETANYYAIEETGPIKVKVLRGNGSSGTVTVQYNLVAKTATAGQDYVAASGTLTFNAGETVKSFVVTILDDAIVDNLESFTIKLSNPTGGATLGPVSNQKVVIYDTDHLF</sequence>
<keyword evidence="1" id="KW-0732">Signal</keyword>
<dbReference type="SMART" id="SM00237">
    <property type="entry name" value="Calx_beta"/>
    <property type="match status" value="6"/>
</dbReference>
<gene>
    <name evidence="6" type="ORF">PAECIP111893_03322</name>
</gene>
<dbReference type="InterPro" id="IPR038081">
    <property type="entry name" value="CalX-like_sf"/>
</dbReference>
<evidence type="ECO:0000259" key="5">
    <source>
        <dbReference type="SMART" id="SM00237"/>
    </source>
</evidence>
<feature type="domain" description="Calx-beta" evidence="5">
    <location>
        <begin position="401"/>
        <end position="502"/>
    </location>
</feature>
<name>A0ABN8GLV6_9BACL</name>
<dbReference type="EMBL" id="CAKMMF010000018">
    <property type="protein sequence ID" value="CAH1210901.1"/>
    <property type="molecule type" value="Genomic_DNA"/>
</dbReference>
<protein>
    <recommendedName>
        <fullName evidence="5">Calx-beta domain-containing protein</fullName>
    </recommendedName>
</protein>
<evidence type="ECO:0000256" key="2">
    <source>
        <dbReference type="ARBA" id="ARBA00022737"/>
    </source>
</evidence>
<dbReference type="RefSeq" id="WP_236343652.1">
    <property type="nucleotide sequence ID" value="NZ_CAKMMF010000018.1"/>
</dbReference>
<dbReference type="Proteomes" id="UP000838686">
    <property type="component" value="Unassembled WGS sequence"/>
</dbReference>
<feature type="domain" description="Calx-beta" evidence="5">
    <location>
        <begin position="517"/>
        <end position="622"/>
    </location>
</feature>
<dbReference type="PANTHER" id="PTHR11878">
    <property type="entry name" value="SODIUM/CALCIUM EXCHANGER"/>
    <property type="match status" value="1"/>
</dbReference>
<feature type="domain" description="Calx-beta" evidence="5">
    <location>
        <begin position="278"/>
        <end position="385"/>
    </location>
</feature>
<feature type="domain" description="Calx-beta" evidence="5">
    <location>
        <begin position="32"/>
        <end position="140"/>
    </location>
</feature>
<dbReference type="Pfam" id="PF03160">
    <property type="entry name" value="Calx-beta"/>
    <property type="match status" value="6"/>
</dbReference>
<dbReference type="InterPro" id="IPR051171">
    <property type="entry name" value="CaCA"/>
</dbReference>
<keyword evidence="7" id="KW-1185">Reference proteome</keyword>